<keyword evidence="8 14" id="KW-0443">Lipid metabolism</keyword>
<dbReference type="SUPFAM" id="SSF51735">
    <property type="entry name" value="NAD(P)-binding Rossmann-fold domains"/>
    <property type="match status" value="1"/>
</dbReference>
<dbReference type="SMART" id="SM00822">
    <property type="entry name" value="PKS_KR"/>
    <property type="match status" value="1"/>
</dbReference>
<evidence type="ECO:0000256" key="10">
    <source>
        <dbReference type="ARBA" id="ARBA00023221"/>
    </source>
</evidence>
<dbReference type="NCBIfam" id="NF005559">
    <property type="entry name" value="PRK07231.1"/>
    <property type="match status" value="1"/>
</dbReference>
<evidence type="ECO:0000256" key="7">
    <source>
        <dbReference type="ARBA" id="ARBA00023002"/>
    </source>
</evidence>
<dbReference type="GO" id="GO:0006633">
    <property type="term" value="P:fatty acid biosynthetic process"/>
    <property type="evidence" value="ECO:0007669"/>
    <property type="project" value="UniProtKB-UniPathway"/>
</dbReference>
<gene>
    <name evidence="16" type="ORF">SAMN05443428_11226</name>
</gene>
<keyword evidence="10" id="KW-0753">Steroid metabolism</keyword>
<evidence type="ECO:0000256" key="13">
    <source>
        <dbReference type="PIRSR" id="PIRSR611284-2"/>
    </source>
</evidence>
<keyword evidence="5 14" id="KW-0276">Fatty acid metabolism</keyword>
<dbReference type="GO" id="GO:0008202">
    <property type="term" value="P:steroid metabolic process"/>
    <property type="evidence" value="ECO:0007669"/>
    <property type="project" value="UniProtKB-KW"/>
</dbReference>
<evidence type="ECO:0000259" key="15">
    <source>
        <dbReference type="SMART" id="SM00822"/>
    </source>
</evidence>
<feature type="active site" description="Proton acceptor" evidence="12">
    <location>
        <position position="155"/>
    </location>
</feature>
<feature type="binding site" evidence="13">
    <location>
        <begin position="155"/>
        <end position="159"/>
    </location>
    <ligand>
        <name>NADP(+)</name>
        <dbReference type="ChEBI" id="CHEBI:58349"/>
    </ligand>
</feature>
<dbReference type="GO" id="GO:0051287">
    <property type="term" value="F:NAD binding"/>
    <property type="evidence" value="ECO:0007669"/>
    <property type="project" value="UniProtKB-UniRule"/>
</dbReference>
<dbReference type="GO" id="GO:0004316">
    <property type="term" value="F:3-oxoacyl-[acyl-carrier-protein] reductase (NADPH) activity"/>
    <property type="evidence" value="ECO:0007669"/>
    <property type="project" value="UniProtKB-UniRule"/>
</dbReference>
<dbReference type="Pfam" id="PF13561">
    <property type="entry name" value="adh_short_C2"/>
    <property type="match status" value="1"/>
</dbReference>
<comment type="subunit">
    <text evidence="14">Homotetramer.</text>
</comment>
<dbReference type="InterPro" id="IPR050259">
    <property type="entry name" value="SDR"/>
</dbReference>
<keyword evidence="17" id="KW-1185">Reference proteome</keyword>
<comment type="catalytic activity">
    <reaction evidence="11 14">
        <text>a (3R)-hydroxyacyl-[ACP] + NADP(+) = a 3-oxoacyl-[ACP] + NADPH + H(+)</text>
        <dbReference type="Rhea" id="RHEA:17397"/>
        <dbReference type="Rhea" id="RHEA-COMP:9916"/>
        <dbReference type="Rhea" id="RHEA-COMP:9945"/>
        <dbReference type="ChEBI" id="CHEBI:15378"/>
        <dbReference type="ChEBI" id="CHEBI:57783"/>
        <dbReference type="ChEBI" id="CHEBI:58349"/>
        <dbReference type="ChEBI" id="CHEBI:78776"/>
        <dbReference type="ChEBI" id="CHEBI:78827"/>
        <dbReference type="EC" id="1.1.1.100"/>
    </reaction>
</comment>
<dbReference type="Gene3D" id="3.40.50.720">
    <property type="entry name" value="NAD(P)-binding Rossmann-like Domain"/>
    <property type="match status" value="1"/>
</dbReference>
<dbReference type="InterPro" id="IPR057326">
    <property type="entry name" value="KR_dom"/>
</dbReference>
<evidence type="ECO:0000256" key="5">
    <source>
        <dbReference type="ARBA" id="ARBA00022832"/>
    </source>
</evidence>
<dbReference type="UniPathway" id="UPA00094"/>
<reference evidence="17" key="1">
    <citation type="submission" date="2017-02" db="EMBL/GenBank/DDBJ databases">
        <authorList>
            <person name="Varghese N."/>
            <person name="Submissions S."/>
        </authorList>
    </citation>
    <scope>NUCLEOTIDE SEQUENCE [LARGE SCALE GENOMIC DNA]</scope>
    <source>
        <strain evidence="17">USBA 833</strain>
    </source>
</reference>
<dbReference type="Proteomes" id="UP000190105">
    <property type="component" value="Unassembled WGS sequence"/>
</dbReference>
<dbReference type="NCBIfam" id="NF009466">
    <property type="entry name" value="PRK12826.1-2"/>
    <property type="match status" value="1"/>
</dbReference>
<dbReference type="PANTHER" id="PTHR42879">
    <property type="entry name" value="3-OXOACYL-(ACYL-CARRIER-PROTEIN) REDUCTASE"/>
    <property type="match status" value="1"/>
</dbReference>
<dbReference type="PANTHER" id="PTHR42879:SF2">
    <property type="entry name" value="3-OXOACYL-[ACYL-CARRIER-PROTEIN] REDUCTASE FABG"/>
    <property type="match status" value="1"/>
</dbReference>
<feature type="domain" description="Ketoreductase" evidence="15">
    <location>
        <begin position="6"/>
        <end position="186"/>
    </location>
</feature>
<comment type="function">
    <text evidence="1 14">Catalyzes the NADPH-dependent reduction of beta-ketoacyl-ACP substrates to beta-hydroxyacyl-ACP products, the first reductive step in the elongation cycle of fatty acid biosynthesis.</text>
</comment>
<dbReference type="FunFam" id="3.40.50.720:FF:000037">
    <property type="entry name" value="3-oxoacyl-[acyl-carrier-protein] reductase FabG"/>
    <property type="match status" value="1"/>
</dbReference>
<dbReference type="InterPro" id="IPR036291">
    <property type="entry name" value="NAD(P)-bd_dom_sf"/>
</dbReference>
<keyword evidence="9 14" id="KW-0275">Fatty acid biosynthesis</keyword>
<comment type="similarity">
    <text evidence="3 14">Belongs to the short-chain dehydrogenases/reductases (SDR) family.</text>
</comment>
<proteinExistence type="inferred from homology"/>
<dbReference type="PROSITE" id="PS00061">
    <property type="entry name" value="ADH_SHORT"/>
    <property type="match status" value="1"/>
</dbReference>
<accession>A0A1T4XRQ5</accession>
<keyword evidence="6 13" id="KW-0521">NADP</keyword>
<dbReference type="InterPro" id="IPR011284">
    <property type="entry name" value="3oxo_ACP_reduc"/>
</dbReference>
<name>A0A1T4XRQ5_9CLOT</name>
<dbReference type="InterPro" id="IPR020904">
    <property type="entry name" value="Sc_DH/Rdtase_CS"/>
</dbReference>
<comment type="pathway">
    <text evidence="2 14">Lipid metabolism; fatty acid biosynthesis.</text>
</comment>
<dbReference type="STRING" id="1147123.SAMN05443428_11226"/>
<evidence type="ECO:0000256" key="1">
    <source>
        <dbReference type="ARBA" id="ARBA00002607"/>
    </source>
</evidence>
<dbReference type="EC" id="1.1.1.100" evidence="14"/>
<dbReference type="OrthoDB" id="9803333at2"/>
<dbReference type="InterPro" id="IPR002347">
    <property type="entry name" value="SDR_fam"/>
</dbReference>
<evidence type="ECO:0000256" key="4">
    <source>
        <dbReference type="ARBA" id="ARBA00022516"/>
    </source>
</evidence>
<evidence type="ECO:0000256" key="2">
    <source>
        <dbReference type="ARBA" id="ARBA00005194"/>
    </source>
</evidence>
<dbReference type="PRINTS" id="PR00081">
    <property type="entry name" value="GDHRDH"/>
</dbReference>
<evidence type="ECO:0000256" key="9">
    <source>
        <dbReference type="ARBA" id="ARBA00023160"/>
    </source>
</evidence>
<dbReference type="CDD" id="cd05333">
    <property type="entry name" value="BKR_SDR_c"/>
    <property type="match status" value="1"/>
</dbReference>
<organism evidence="16 17">
    <name type="scientific">Caloramator quimbayensis</name>
    <dbReference type="NCBI Taxonomy" id="1147123"/>
    <lineage>
        <taxon>Bacteria</taxon>
        <taxon>Bacillati</taxon>
        <taxon>Bacillota</taxon>
        <taxon>Clostridia</taxon>
        <taxon>Eubacteriales</taxon>
        <taxon>Clostridiaceae</taxon>
        <taxon>Caloramator</taxon>
    </lineage>
</organism>
<evidence type="ECO:0000256" key="8">
    <source>
        <dbReference type="ARBA" id="ARBA00023098"/>
    </source>
</evidence>
<evidence type="ECO:0000256" key="12">
    <source>
        <dbReference type="PIRSR" id="PIRSR611284-1"/>
    </source>
</evidence>
<dbReference type="NCBIfam" id="NF004198">
    <property type="entry name" value="PRK05653.1-3"/>
    <property type="match status" value="1"/>
</dbReference>
<evidence type="ECO:0000256" key="14">
    <source>
        <dbReference type="RuleBase" id="RU366074"/>
    </source>
</evidence>
<protein>
    <recommendedName>
        <fullName evidence="14">3-oxoacyl-[acyl-carrier-protein] reductase</fullName>
        <ecNumber evidence="14">1.1.1.100</ecNumber>
    </recommendedName>
</protein>
<sequence>MKLKGKVALITGASSGIGRAIALKFALEGAIVIVNYSGNAESAQKVVEEINSSGGICESIKCDVSNYDDVKNMIDNIIEKYNSIDILVNNAGITKDNLIMRMDVEDFDRVIDVNLKGCFNTIKCASRYMIKQKHGKIINMSSVIGITGNAGQANYAASKAGVIALTKSAAKEFASRNINVNAIAPGYIETRMTEVLNEKIKEDIIDKIPLKKAGNPEDVAKTALFLACDESNYITGQVINVDGGMVM</sequence>
<evidence type="ECO:0000313" key="16">
    <source>
        <dbReference type="EMBL" id="SKA92240.1"/>
    </source>
</evidence>
<feature type="binding site" evidence="13">
    <location>
        <position position="90"/>
    </location>
    <ligand>
        <name>NADP(+)</name>
        <dbReference type="ChEBI" id="CHEBI:58349"/>
    </ligand>
</feature>
<dbReference type="NCBIfam" id="TIGR01830">
    <property type="entry name" value="3oxo_ACP_reduc"/>
    <property type="match status" value="1"/>
</dbReference>
<evidence type="ECO:0000313" key="17">
    <source>
        <dbReference type="Proteomes" id="UP000190105"/>
    </source>
</evidence>
<evidence type="ECO:0000256" key="6">
    <source>
        <dbReference type="ARBA" id="ARBA00022857"/>
    </source>
</evidence>
<keyword evidence="4 14" id="KW-0444">Lipid biosynthesis</keyword>
<dbReference type="EMBL" id="FUYH01000012">
    <property type="protein sequence ID" value="SKA92240.1"/>
    <property type="molecule type" value="Genomic_DNA"/>
</dbReference>
<evidence type="ECO:0000256" key="11">
    <source>
        <dbReference type="ARBA" id="ARBA00048508"/>
    </source>
</evidence>
<feature type="binding site" evidence="13">
    <location>
        <position position="188"/>
    </location>
    <ligand>
        <name>NADP(+)</name>
        <dbReference type="ChEBI" id="CHEBI:58349"/>
    </ligand>
</feature>
<evidence type="ECO:0000256" key="3">
    <source>
        <dbReference type="ARBA" id="ARBA00006484"/>
    </source>
</evidence>
<dbReference type="PRINTS" id="PR00080">
    <property type="entry name" value="SDRFAMILY"/>
</dbReference>
<keyword evidence="7 14" id="KW-0560">Oxidoreductase</keyword>
<dbReference type="AlphaFoldDB" id="A0A1T4XRQ5"/>
<dbReference type="RefSeq" id="WP_078696777.1">
    <property type="nucleotide sequence ID" value="NZ_FUYH01000012.1"/>
</dbReference>